<comment type="caution">
    <text evidence="3">The sequence shown here is derived from an EMBL/GenBank/DDBJ whole genome shotgun (WGS) entry which is preliminary data.</text>
</comment>
<sequence>MPGTRRNDGSTAFAIPFASGVESAELLGGKGASLARMAALGLPTPPGFTITTDGWRAYHAEGRMPQLLRGELVERISDLEAQLDRRFGDPDRPLLVSVRSGAPISMPGMMDTILNLGLDPRAVEGLARATDEAFAWQVYVRFLRMFATVVRRVPAADLDAATADAADPPAEAAAIQALTEERTGRPIPDHAPDQLREAVVAVWESWDSRRARRYRRFASIPDDLGTAVTVQAMVFGNQDEDSGTGVVFTRDPATGAPDLYGDYLPRAQGEDIVAGGHNTRPLEEMRATMPRPYAELERALPLIEAEYRDMCDVEFTVERGKLWILQARPGQRSGPAAVRIAVDLVDEALIDEETALARIPASAMERLQAPVLARDQQLDVVGRGTPASPGAAVGIVALDADRADALAGEGHSVILVRPETSPEDIDGMIACAGIVTALGGRTSHAAVVARGIGRPAVCGVDGLSVDLDARIARFGDREIAEGEVVSLDGETGAVAAGEAVLVPAQPDPRVARVLAWADERRAVRITAEAPEDAVAVDGPEAVLDELAGRTVIVDVPWEGAQSAMLLERTVAALGEAAVGALYLRLPERLADGDLCPPDARWIGLVADPEAWPSRLVAARLMPTPA</sequence>
<dbReference type="Gene3D" id="1.20.80.30">
    <property type="match status" value="1"/>
</dbReference>
<dbReference type="Gene3D" id="1.10.189.10">
    <property type="entry name" value="Pyruvate Phosphate Dikinase, domain 2"/>
    <property type="match status" value="1"/>
</dbReference>
<dbReference type="PANTHER" id="PTHR22931:SF9">
    <property type="entry name" value="PYRUVATE, PHOSPHATE DIKINASE 1, CHLOROPLASTIC"/>
    <property type="match status" value="1"/>
</dbReference>
<gene>
    <name evidence="3" type="ORF">SK069_13885</name>
</gene>
<keyword evidence="3" id="KW-0808">Transferase</keyword>
<dbReference type="Gene3D" id="3.50.30.10">
    <property type="entry name" value="Phosphohistidine domain"/>
    <property type="match status" value="1"/>
</dbReference>
<dbReference type="EC" id="2.7.9.1" evidence="3"/>
<dbReference type="PANTHER" id="PTHR22931">
    <property type="entry name" value="PHOSPHOENOLPYRUVATE DIKINASE-RELATED"/>
    <property type="match status" value="1"/>
</dbReference>
<dbReference type="RefSeq" id="WP_319954848.1">
    <property type="nucleotide sequence ID" value="NZ_JAXAVX010000007.1"/>
</dbReference>
<dbReference type="PROSITE" id="PS00370">
    <property type="entry name" value="PEP_ENZYMES_PHOS_SITE"/>
    <property type="match status" value="1"/>
</dbReference>
<protein>
    <submittedName>
        <fullName evidence="3">Pyruvate, phosphate dikinase</fullName>
        <ecNumber evidence="3">2.7.9.1</ecNumber>
    </submittedName>
</protein>
<evidence type="ECO:0000313" key="4">
    <source>
        <dbReference type="Proteomes" id="UP001277761"/>
    </source>
</evidence>
<dbReference type="Pfam" id="PF01326">
    <property type="entry name" value="PPDK_N"/>
    <property type="match status" value="3"/>
</dbReference>
<dbReference type="Pfam" id="PF00391">
    <property type="entry name" value="PEP-utilizers"/>
    <property type="match status" value="1"/>
</dbReference>
<reference evidence="3 4" key="1">
    <citation type="submission" date="2023-11" db="EMBL/GenBank/DDBJ databases">
        <authorList>
            <person name="Xu M."/>
            <person name="Jiang T."/>
        </authorList>
    </citation>
    <scope>NUCLEOTIDE SEQUENCE [LARGE SCALE GENOMIC DNA]</scope>
    <source>
        <strain evidence="3 4">SD</strain>
    </source>
</reference>
<dbReference type="NCBIfam" id="NF004531">
    <property type="entry name" value="PRK05878.1"/>
    <property type="match status" value="1"/>
</dbReference>
<dbReference type="Gene3D" id="3.30.1490.20">
    <property type="entry name" value="ATP-grasp fold, A domain"/>
    <property type="match status" value="1"/>
</dbReference>
<proteinExistence type="predicted"/>
<evidence type="ECO:0000259" key="2">
    <source>
        <dbReference type="Pfam" id="PF01326"/>
    </source>
</evidence>
<keyword evidence="4" id="KW-1185">Reference proteome</keyword>
<organism evidence="3 4">
    <name type="scientific">Patulibacter brassicae</name>
    <dbReference type="NCBI Taxonomy" id="1705717"/>
    <lineage>
        <taxon>Bacteria</taxon>
        <taxon>Bacillati</taxon>
        <taxon>Actinomycetota</taxon>
        <taxon>Thermoleophilia</taxon>
        <taxon>Solirubrobacterales</taxon>
        <taxon>Patulibacteraceae</taxon>
        <taxon>Patulibacter</taxon>
    </lineage>
</organism>
<dbReference type="InterPro" id="IPR010121">
    <property type="entry name" value="Pyruvate_phosphate_dikinase"/>
</dbReference>
<dbReference type="EMBL" id="JAXAVX010000007">
    <property type="protein sequence ID" value="MDX8152692.1"/>
    <property type="molecule type" value="Genomic_DNA"/>
</dbReference>
<dbReference type="InterPro" id="IPR008279">
    <property type="entry name" value="PEP-util_enz_mobile_dom"/>
</dbReference>
<accession>A0ABU4VLJ0</accession>
<feature type="domain" description="Pyruvate phosphate dikinase AMP/ATP-binding" evidence="2">
    <location>
        <begin position="294"/>
        <end position="341"/>
    </location>
</feature>
<dbReference type="InterPro" id="IPR013815">
    <property type="entry name" value="ATP_grasp_subdomain_1"/>
</dbReference>
<dbReference type="SUPFAM" id="SSF52009">
    <property type="entry name" value="Phosphohistidine domain"/>
    <property type="match status" value="1"/>
</dbReference>
<dbReference type="Proteomes" id="UP001277761">
    <property type="component" value="Unassembled WGS sequence"/>
</dbReference>
<evidence type="ECO:0000259" key="1">
    <source>
        <dbReference type="Pfam" id="PF00391"/>
    </source>
</evidence>
<dbReference type="GO" id="GO:0050242">
    <property type="term" value="F:pyruvate, phosphate dikinase activity"/>
    <property type="evidence" value="ECO:0007669"/>
    <property type="project" value="UniProtKB-EC"/>
</dbReference>
<evidence type="ECO:0000313" key="3">
    <source>
        <dbReference type="EMBL" id="MDX8152692.1"/>
    </source>
</evidence>
<dbReference type="InterPro" id="IPR018274">
    <property type="entry name" value="PEP_util_AS"/>
</dbReference>
<feature type="domain" description="Pyruvate phosphate dikinase AMP/ATP-binding" evidence="2">
    <location>
        <begin position="25"/>
        <end position="68"/>
    </location>
</feature>
<name>A0ABU4VLJ0_9ACTN</name>
<dbReference type="SUPFAM" id="SSF56059">
    <property type="entry name" value="Glutathione synthetase ATP-binding domain-like"/>
    <property type="match status" value="1"/>
</dbReference>
<keyword evidence="3" id="KW-0670">Pyruvate</keyword>
<feature type="domain" description="PEP-utilising enzyme mobile" evidence="1">
    <location>
        <begin position="412"/>
        <end position="492"/>
    </location>
</feature>
<dbReference type="Gene3D" id="3.30.470.20">
    <property type="entry name" value="ATP-grasp fold, B domain"/>
    <property type="match status" value="1"/>
</dbReference>
<feature type="domain" description="Pyruvate phosphate dikinase AMP/ATP-binding" evidence="2">
    <location>
        <begin position="70"/>
        <end position="276"/>
    </location>
</feature>
<dbReference type="InterPro" id="IPR036637">
    <property type="entry name" value="Phosphohistidine_dom_sf"/>
</dbReference>
<dbReference type="InterPro" id="IPR002192">
    <property type="entry name" value="PPDK_AMP/ATP-bd"/>
</dbReference>